<dbReference type="PANTHER" id="PTHR38682">
    <property type="entry name" value="V-TYPE ATP SYNTHASE SUBUNIT C"/>
    <property type="match status" value="1"/>
</dbReference>
<dbReference type="InterPro" id="IPR044911">
    <property type="entry name" value="V-type_ATPase_csu/dsu_dom_3"/>
</dbReference>
<accession>A0A510J9V1</accession>
<dbReference type="Gene3D" id="1.20.1690.10">
    <property type="entry name" value="V-type ATP synthase subunit C domain"/>
    <property type="match status" value="2"/>
</dbReference>
<dbReference type="InterPro" id="IPR036079">
    <property type="entry name" value="ATPase_csu/dsu_sf"/>
</dbReference>
<dbReference type="OrthoDB" id="1653at2"/>
<dbReference type="Pfam" id="PF01992">
    <property type="entry name" value="vATP-synt_AC39"/>
    <property type="match status" value="1"/>
</dbReference>
<dbReference type="InterPro" id="IPR050873">
    <property type="entry name" value="V-ATPase_V0D/AC39_subunit"/>
</dbReference>
<dbReference type="PANTHER" id="PTHR38682:SF1">
    <property type="entry name" value="V-TYPE ATP SYNTHASE SUBUNIT C"/>
    <property type="match status" value="1"/>
</dbReference>
<dbReference type="STRING" id="714315.GCA_000516535_01015"/>
<dbReference type="SUPFAM" id="SSF103486">
    <property type="entry name" value="V-type ATP synthase subunit C"/>
    <property type="match status" value="1"/>
</dbReference>
<sequence length="333" mass="38769">MNRMDYGRSVVTVRVLEKRLLTKNKLERMIEAETPDEVLKLLGETEYSQNMTDIDNSRDYEKILKRETERVFSLVRDMSKDSEIVDILSLKYDYHNLKVLLRGRMAGKDFSNLLIDAGTVKAGRMKSDFETKSYDDLPKEFVAVINEAEKDFSENKDPQRIDIIADKYYYSHLLRIANSIDTEILRDYVQGLIDFQNIITLLRVKKQNRDFKFLENVIHDGGKISREKIISSLNDSPEGIANKFKKEKIGVYLTKGMEVFGENGRLSELEKIADNYLLELNKESKYIVFGPEPLFTYLVAKEREINAVRMIMVSKINNINSEKVKERLRDTYA</sequence>
<gene>
    <name evidence="4" type="ORF">JCM16774_1024</name>
</gene>
<reference evidence="4 5" key="1">
    <citation type="submission" date="2019-07" db="EMBL/GenBank/DDBJ databases">
        <title>Complete Genome Sequence of Leptotrichia goodfellowii Strain JCM 16774.</title>
        <authorList>
            <person name="Watanabe S."/>
            <person name="Cui L."/>
        </authorList>
    </citation>
    <scope>NUCLEOTIDE SEQUENCE [LARGE SCALE GENOMIC DNA]</scope>
    <source>
        <strain evidence="4 5">JCM16774</strain>
    </source>
</reference>
<name>A0A510J9V1_9FUSO</name>
<dbReference type="Gene3D" id="1.10.132.50">
    <property type="entry name" value="ATP synthase (C/AC39) subunit, domain 3"/>
    <property type="match status" value="1"/>
</dbReference>
<protein>
    <submittedName>
        <fullName evidence="4">Vacuolar ATP synthase subunit C</fullName>
    </submittedName>
</protein>
<evidence type="ECO:0000256" key="1">
    <source>
        <dbReference type="ARBA" id="ARBA00006709"/>
    </source>
</evidence>
<dbReference type="InterPro" id="IPR035067">
    <property type="entry name" value="V-type_ATPase_csu/dsu"/>
</dbReference>
<evidence type="ECO:0000256" key="2">
    <source>
        <dbReference type="ARBA" id="ARBA00022448"/>
    </source>
</evidence>
<keyword evidence="3" id="KW-0406">Ion transport</keyword>
<evidence type="ECO:0000256" key="3">
    <source>
        <dbReference type="ARBA" id="ARBA00023065"/>
    </source>
</evidence>
<dbReference type="KEGG" id="lgo:JCM16774_1024"/>
<organism evidence="4 5">
    <name type="scientific">Pseudoleptotrichia goodfellowii</name>
    <dbReference type="NCBI Taxonomy" id="157692"/>
    <lineage>
        <taxon>Bacteria</taxon>
        <taxon>Fusobacteriati</taxon>
        <taxon>Fusobacteriota</taxon>
        <taxon>Fusobacteriia</taxon>
        <taxon>Fusobacteriales</taxon>
        <taxon>Leptotrichiaceae</taxon>
        <taxon>Pseudoleptotrichia</taxon>
    </lineage>
</organism>
<evidence type="ECO:0000313" key="5">
    <source>
        <dbReference type="Proteomes" id="UP000321606"/>
    </source>
</evidence>
<dbReference type="EMBL" id="AP019822">
    <property type="protein sequence ID" value="BBM36092.1"/>
    <property type="molecule type" value="Genomic_DNA"/>
</dbReference>
<dbReference type="GO" id="GO:0046961">
    <property type="term" value="F:proton-transporting ATPase activity, rotational mechanism"/>
    <property type="evidence" value="ECO:0007669"/>
    <property type="project" value="InterPro"/>
</dbReference>
<comment type="similarity">
    <text evidence="1">Belongs to the V-ATPase V0D/AC39 subunit family.</text>
</comment>
<dbReference type="AlphaFoldDB" id="A0A510J9V1"/>
<dbReference type="Proteomes" id="UP000321606">
    <property type="component" value="Chromosome"/>
</dbReference>
<evidence type="ECO:0000313" key="4">
    <source>
        <dbReference type="EMBL" id="BBM36092.1"/>
    </source>
</evidence>
<dbReference type="NCBIfam" id="NF002266">
    <property type="entry name" value="PRK01198.1-2"/>
    <property type="match status" value="1"/>
</dbReference>
<dbReference type="RefSeq" id="WP_026737491.1">
    <property type="nucleotide sequence ID" value="NZ_AP019822.1"/>
</dbReference>
<keyword evidence="2" id="KW-0813">Transport</keyword>
<proteinExistence type="inferred from homology"/>
<dbReference type="InterPro" id="IPR002843">
    <property type="entry name" value="ATPase_V0-cplx_csu/dsu"/>
</dbReference>